<name>A0ABR7DBY3_9CLOT</name>
<proteinExistence type="predicted"/>
<dbReference type="SUPFAM" id="SSF50685">
    <property type="entry name" value="Barwin-like endoglucanases"/>
    <property type="match status" value="1"/>
</dbReference>
<evidence type="ECO:0000313" key="4">
    <source>
        <dbReference type="Proteomes" id="UP000596929"/>
    </source>
</evidence>
<evidence type="ECO:0000259" key="2">
    <source>
        <dbReference type="Pfam" id="PF06725"/>
    </source>
</evidence>
<protein>
    <submittedName>
        <fullName evidence="3">3D domain-containing protein</fullName>
    </submittedName>
</protein>
<evidence type="ECO:0000256" key="1">
    <source>
        <dbReference type="ARBA" id="ARBA00022729"/>
    </source>
</evidence>
<reference evidence="3 4" key="1">
    <citation type="submission" date="2020-08" db="EMBL/GenBank/DDBJ databases">
        <title>Genome public.</title>
        <authorList>
            <person name="Liu C."/>
            <person name="Sun Q."/>
        </authorList>
    </citation>
    <scope>NUCLEOTIDE SEQUENCE [LARGE SCALE GENOMIC DNA]</scope>
    <source>
        <strain evidence="3 4">NSJ-6</strain>
    </source>
</reference>
<dbReference type="Gene3D" id="2.40.40.10">
    <property type="entry name" value="RlpA-like domain"/>
    <property type="match status" value="1"/>
</dbReference>
<dbReference type="Pfam" id="PF06725">
    <property type="entry name" value="3D"/>
    <property type="match status" value="1"/>
</dbReference>
<evidence type="ECO:0000313" key="3">
    <source>
        <dbReference type="EMBL" id="MBC5628906.1"/>
    </source>
</evidence>
<sequence length="92" mass="9816">MESTAYTGDTITATGTVPVRDSEGISTIAVDPSIIPLGSLLYVDGYGYAIAADTGGAIQGNIIDLYLNSYDECMNWGRQNVSVYLIAYPGQW</sequence>
<keyword evidence="1" id="KW-0732">Signal</keyword>
<dbReference type="CDD" id="cd22786">
    <property type="entry name" value="DPBB_YuiC-like"/>
    <property type="match status" value="1"/>
</dbReference>
<comment type="caution">
    <text evidence="3">The sequence shown here is derived from an EMBL/GenBank/DDBJ whole genome shotgun (WGS) entry which is preliminary data.</text>
</comment>
<organism evidence="3 4">
    <name type="scientific">Clostridium hominis</name>
    <dbReference type="NCBI Taxonomy" id="2763036"/>
    <lineage>
        <taxon>Bacteria</taxon>
        <taxon>Bacillati</taxon>
        <taxon>Bacillota</taxon>
        <taxon>Clostridia</taxon>
        <taxon>Eubacteriales</taxon>
        <taxon>Clostridiaceae</taxon>
        <taxon>Clostridium</taxon>
    </lineage>
</organism>
<dbReference type="Proteomes" id="UP000596929">
    <property type="component" value="Unassembled WGS sequence"/>
</dbReference>
<dbReference type="InterPro" id="IPR010611">
    <property type="entry name" value="3D_dom"/>
</dbReference>
<keyword evidence="4" id="KW-1185">Reference proteome</keyword>
<accession>A0ABR7DBY3</accession>
<dbReference type="EMBL" id="JACOOO010000016">
    <property type="protein sequence ID" value="MBC5628906.1"/>
    <property type="molecule type" value="Genomic_DNA"/>
</dbReference>
<feature type="domain" description="3D" evidence="2">
    <location>
        <begin position="26"/>
        <end position="86"/>
    </location>
</feature>
<dbReference type="InterPro" id="IPR036908">
    <property type="entry name" value="RlpA-like_sf"/>
</dbReference>
<gene>
    <name evidence="3" type="ORF">H8S20_08380</name>
</gene>
<dbReference type="PANTHER" id="PTHR39160:SF4">
    <property type="entry name" value="RESUSCITATION-PROMOTING FACTOR RPFB"/>
    <property type="match status" value="1"/>
</dbReference>
<dbReference type="PANTHER" id="PTHR39160">
    <property type="entry name" value="CELL WALL-BINDING PROTEIN YOCH"/>
    <property type="match status" value="1"/>
</dbReference>
<dbReference type="InterPro" id="IPR051933">
    <property type="entry name" value="Resuscitation_pf_RpfB"/>
</dbReference>